<dbReference type="Gene3D" id="3.40.50.300">
    <property type="entry name" value="P-loop containing nucleotide triphosphate hydrolases"/>
    <property type="match status" value="2"/>
</dbReference>
<proteinExistence type="predicted"/>
<dbReference type="PANTHER" id="PTHR43581">
    <property type="entry name" value="ATP/GTP PHOSPHATASE"/>
    <property type="match status" value="1"/>
</dbReference>
<feature type="domain" description="ATPase AAA-type core" evidence="1">
    <location>
        <begin position="27"/>
        <end position="361"/>
    </location>
</feature>
<keyword evidence="2" id="KW-0614">Plasmid</keyword>
<sequence>MPKNLVREIRIKNFKSVRDVKLELGRVNVFIGENGAGKSNILEAIAFSAAASAEKLDNEFLTSRGVRVTDPSLMRSAFKESGISEPIEVSVSLQSENGESLDLNYSIQNDNTPYAKWRSESKTEGKVALSLDDLLSVLKESTKKIDYNNREDVDLLARLVSTISEKLRDELRPGSHTISFEAKEGRLAFVDNRIESLTSKFSDFIIYSPENSMMRTLEREGQILPLGINGEGLLRFLQFISTEPNSVAYKYIEDALSLFSWYSGLKIEKDDLENCIRAKDKHLADSNSWIDQRSTNEGFLFAAFYFSLFSSSHTPSFFAVDNIDASLNPKLCVEMVQRISKISKETNKQCILTTHNPAILDGLDLNDPDQKLFIISRSREGRTTVRDFDKKPDLNRRKMSELFLAGALGGLPKGF</sequence>
<dbReference type="InterPro" id="IPR027417">
    <property type="entry name" value="P-loop_NTPase"/>
</dbReference>
<dbReference type="Pfam" id="PF13304">
    <property type="entry name" value="AAA_21"/>
    <property type="match status" value="1"/>
</dbReference>
<protein>
    <submittedName>
        <fullName evidence="2">ATPase, SMC domain-containing protein</fullName>
    </submittedName>
</protein>
<evidence type="ECO:0000259" key="1">
    <source>
        <dbReference type="Pfam" id="PF13304"/>
    </source>
</evidence>
<dbReference type="InterPro" id="IPR003959">
    <property type="entry name" value="ATPase_AAA_core"/>
</dbReference>
<organism evidence="2">
    <name type="scientific">Paracoccus marcusii</name>
    <dbReference type="NCBI Taxonomy" id="59779"/>
    <lineage>
        <taxon>Bacteria</taxon>
        <taxon>Pseudomonadati</taxon>
        <taxon>Pseudomonadota</taxon>
        <taxon>Alphaproteobacteria</taxon>
        <taxon>Rhodobacterales</taxon>
        <taxon>Paracoccaceae</taxon>
        <taxon>Paracoccus</taxon>
    </lineage>
</organism>
<dbReference type="RefSeq" id="WP_016338386.1">
    <property type="nucleotide sequence ID" value="NC_021239.1"/>
</dbReference>
<dbReference type="AlphaFoldDB" id="R4R2E3"/>
<dbReference type="InterPro" id="IPR014555">
    <property type="entry name" value="RecF-like"/>
</dbReference>
<accession>R4R2E3</accession>
<name>R4R2E3_9RHOB</name>
<dbReference type="PANTHER" id="PTHR43581:SF4">
    <property type="entry name" value="ATP_GTP PHOSPHATASE"/>
    <property type="match status" value="1"/>
</dbReference>
<geneLocation type="plasmid" evidence="2">
    <name>pMARC2</name>
</geneLocation>
<evidence type="ECO:0000313" key="2">
    <source>
        <dbReference type="EMBL" id="AGL76944.1"/>
    </source>
</evidence>
<dbReference type="SUPFAM" id="SSF52540">
    <property type="entry name" value="P-loop containing nucleoside triphosphate hydrolases"/>
    <property type="match status" value="1"/>
</dbReference>
<dbReference type="GO" id="GO:0005524">
    <property type="term" value="F:ATP binding"/>
    <property type="evidence" value="ECO:0007669"/>
    <property type="project" value="InterPro"/>
</dbReference>
<dbReference type="InterPro" id="IPR051396">
    <property type="entry name" value="Bact_Antivir_Def_Nuclease"/>
</dbReference>
<reference evidence="2" key="1">
    <citation type="journal article" date="2013" name="PLoS ONE">
        <title>Plasmids of Carotenoid-Producing Paracoccus spp. (Alphaproteobacteria) - Structure, Diversity and Evolution.</title>
        <authorList>
            <person name="Maj A."/>
            <person name="Dziewit L."/>
            <person name="Czarnecki J."/>
            <person name="Wlodarczyk M."/>
            <person name="Baj J."/>
            <person name="Skrzypczyk G."/>
            <person name="Giersz D."/>
            <person name="Bartosik D."/>
        </authorList>
    </citation>
    <scope>NUCLEOTIDE SEQUENCE</scope>
    <source>
        <strain evidence="2">DSM 11574</strain>
        <plasmid evidence="2">pMARC2</plasmid>
    </source>
</reference>
<dbReference type="EMBL" id="KC561053">
    <property type="protein sequence ID" value="AGL76944.1"/>
    <property type="molecule type" value="Genomic_DNA"/>
</dbReference>
<dbReference type="GO" id="GO:0016887">
    <property type="term" value="F:ATP hydrolysis activity"/>
    <property type="evidence" value="ECO:0007669"/>
    <property type="project" value="InterPro"/>
</dbReference>
<dbReference type="PIRSF" id="PIRSF029347">
    <property type="entry name" value="RecF"/>
    <property type="match status" value="1"/>
</dbReference>